<reference evidence="2" key="1">
    <citation type="submission" date="2022-06" db="EMBL/GenBank/DDBJ databases">
        <title>Complete genome sequences of two strains of the flax pathogen Septoria linicola.</title>
        <authorList>
            <person name="Lapalu N."/>
            <person name="Simon A."/>
            <person name="Demenou B."/>
            <person name="Paumier D."/>
            <person name="Guillot M.-P."/>
            <person name="Gout L."/>
            <person name="Valade R."/>
        </authorList>
    </citation>
    <scope>NUCLEOTIDE SEQUENCE</scope>
    <source>
        <strain evidence="2">SE15195</strain>
    </source>
</reference>
<feature type="coiled-coil region" evidence="1">
    <location>
        <begin position="29"/>
        <end position="63"/>
    </location>
</feature>
<keyword evidence="3" id="KW-1185">Reference proteome</keyword>
<dbReference type="AlphaFoldDB" id="A0A9Q9AQX3"/>
<name>A0A9Q9AQX3_9PEZI</name>
<sequence>MHPSLTDNEAFALVRDNPKIKKMLHGNVKREVDTQTSELKDTIAKQEKELLTTKNQNMALKSQVKALTDLGRTSKTAHASQEPPSSAATGLLHEWSDFEEWNQRMELLLRVRTHGGISCTCTEAHLFTSDEMLNAVAKADEVADLVKRDALKQVNLKFKEQTMDLELFRAALVAVRNAAEETPGRSVKEVWDVMQDIRPSPDVLPILTTPFATTPSQRSAAQHTLHVLVGSDVSASVRALYGYISPSLLARIPQTATTDLNLFWKCLRDLSRPSRLLDLPEDFKSRIYDASLALERNARDTCHVRDPLPALLCASKTIRHAARALYFAFTPFVLEVSIDFAQEPLSKEVRVRAQAWIDNHIKDEVKHLRSLTIKAHGSLSVTCTFSPEKGLAVNIQGHVNDVMSQKLTSAATGVEAVRAAMRGKGDSIIMFLWSNTSAWNSLSMVV</sequence>
<gene>
    <name evidence="2" type="ORF">Slin15195_G074010</name>
</gene>
<organism evidence="2 3">
    <name type="scientific">Septoria linicola</name>
    <dbReference type="NCBI Taxonomy" id="215465"/>
    <lineage>
        <taxon>Eukaryota</taxon>
        <taxon>Fungi</taxon>
        <taxon>Dikarya</taxon>
        <taxon>Ascomycota</taxon>
        <taxon>Pezizomycotina</taxon>
        <taxon>Dothideomycetes</taxon>
        <taxon>Dothideomycetidae</taxon>
        <taxon>Mycosphaerellales</taxon>
        <taxon>Mycosphaerellaceae</taxon>
        <taxon>Septoria</taxon>
    </lineage>
</organism>
<dbReference type="OrthoDB" id="10644811at2759"/>
<dbReference type="Proteomes" id="UP001056384">
    <property type="component" value="Chromosome 6"/>
</dbReference>
<proteinExistence type="predicted"/>
<evidence type="ECO:0000313" key="2">
    <source>
        <dbReference type="EMBL" id="USW54082.1"/>
    </source>
</evidence>
<evidence type="ECO:0000256" key="1">
    <source>
        <dbReference type="SAM" id="Coils"/>
    </source>
</evidence>
<protein>
    <submittedName>
        <fullName evidence="2">Uncharacterized protein</fullName>
    </submittedName>
</protein>
<keyword evidence="1" id="KW-0175">Coiled coil</keyword>
<dbReference type="EMBL" id="CP099423">
    <property type="protein sequence ID" value="USW54082.1"/>
    <property type="molecule type" value="Genomic_DNA"/>
</dbReference>
<accession>A0A9Q9AQX3</accession>
<evidence type="ECO:0000313" key="3">
    <source>
        <dbReference type="Proteomes" id="UP001056384"/>
    </source>
</evidence>